<accession>A0A401FPR7</accession>
<dbReference type="AlphaFoldDB" id="A0A401FPR7"/>
<evidence type="ECO:0000313" key="5">
    <source>
        <dbReference type="Proteomes" id="UP000286974"/>
    </source>
</evidence>
<feature type="domain" description="MucBP" evidence="3">
    <location>
        <begin position="145"/>
        <end position="185"/>
    </location>
</feature>
<feature type="region of interest" description="Disordered" evidence="2">
    <location>
        <begin position="17"/>
        <end position="51"/>
    </location>
</feature>
<comment type="caution">
    <text evidence="4">The sequence shown here is derived from an EMBL/GenBank/DDBJ whole genome shotgun (WGS) entry which is preliminary data.</text>
</comment>
<organism evidence="4 5">
    <name type="scientific">Lentilactobacillus kosonis</name>
    <dbReference type="NCBI Taxonomy" id="2810561"/>
    <lineage>
        <taxon>Bacteria</taxon>
        <taxon>Bacillati</taxon>
        <taxon>Bacillota</taxon>
        <taxon>Bacilli</taxon>
        <taxon>Lactobacillales</taxon>
        <taxon>Lactobacillaceae</taxon>
        <taxon>Lentilactobacillus</taxon>
    </lineage>
</organism>
<dbReference type="InterPro" id="IPR009459">
    <property type="entry name" value="MucBP_dom"/>
</dbReference>
<dbReference type="RefSeq" id="WP_125009020.1">
    <property type="nucleotide sequence ID" value="NZ_BEXA01000010.1"/>
</dbReference>
<reference evidence="4 5" key="1">
    <citation type="submission" date="2017-11" db="EMBL/GenBank/DDBJ databases">
        <title>Draft Genome Sequence of Lactobacillus curieae NBRC 111893 isolated from Koso, a Japanese sugar-Vegetable Fermented Beverage.</title>
        <authorList>
            <person name="Chiou T.Y."/>
            <person name="Oshima K."/>
            <person name="Suda W."/>
            <person name="Hattori M."/>
            <person name="Takahashi T."/>
        </authorList>
    </citation>
    <scope>NUCLEOTIDE SEQUENCE [LARGE SCALE GENOMIC DNA]</scope>
    <source>
        <strain evidence="4 5">NBRC111893</strain>
    </source>
</reference>
<evidence type="ECO:0000256" key="1">
    <source>
        <dbReference type="ARBA" id="ARBA00022737"/>
    </source>
</evidence>
<feature type="compositionally biased region" description="Basic residues" evidence="2">
    <location>
        <begin position="17"/>
        <end position="29"/>
    </location>
</feature>
<protein>
    <submittedName>
        <fullName evidence="4">Internalin-like protein Lmo2821 homolog</fullName>
    </submittedName>
</protein>
<dbReference type="Proteomes" id="UP000286974">
    <property type="component" value="Unassembled WGS sequence"/>
</dbReference>
<name>A0A401FPR7_9LACO</name>
<gene>
    <name evidence="4" type="ORF">NBRC111893_2531</name>
</gene>
<dbReference type="Gene3D" id="3.10.20.320">
    <property type="entry name" value="Putative peptidoglycan bound protein (lpxtg motif)"/>
    <property type="match status" value="1"/>
</dbReference>
<evidence type="ECO:0000313" key="4">
    <source>
        <dbReference type="EMBL" id="GAY74385.1"/>
    </source>
</evidence>
<keyword evidence="5" id="KW-1185">Reference proteome</keyword>
<sequence>MAFFGWFNRRMNRLSKRAKQRNRFSKRPRKQSDHPNTNLQPIIDNSEPLDNATPLNEQKITNVTSLDVPTTAITVFYLDAEGNSLHDPDILVGKSGDSLNLRLPKFSDYILTDIDNFTSQFSSTNQKITFCYTLRLAAPIKIYSVDLDSSAMLAPIVMVSGKLNQLYDISAPKIAGYKVTNSTGKNMVTLIIKAMM</sequence>
<dbReference type="EMBL" id="BEXA01000010">
    <property type="protein sequence ID" value="GAY74385.1"/>
    <property type="molecule type" value="Genomic_DNA"/>
</dbReference>
<feature type="domain" description="MucBP" evidence="3">
    <location>
        <begin position="73"/>
        <end position="133"/>
    </location>
</feature>
<proteinExistence type="predicted"/>
<dbReference type="Pfam" id="PF06458">
    <property type="entry name" value="MucBP"/>
    <property type="match status" value="2"/>
</dbReference>
<evidence type="ECO:0000256" key="2">
    <source>
        <dbReference type="SAM" id="MobiDB-lite"/>
    </source>
</evidence>
<dbReference type="OrthoDB" id="2256803at2"/>
<keyword evidence="1" id="KW-0677">Repeat</keyword>
<evidence type="ECO:0000259" key="3">
    <source>
        <dbReference type="Pfam" id="PF06458"/>
    </source>
</evidence>